<feature type="non-terminal residue" evidence="2">
    <location>
        <position position="1"/>
    </location>
</feature>
<feature type="transmembrane region" description="Helical" evidence="1">
    <location>
        <begin position="61"/>
        <end position="84"/>
    </location>
</feature>
<proteinExistence type="predicted"/>
<name>A0A4C1ZDC1_EUMVA</name>
<comment type="caution">
    <text evidence="2">The sequence shown here is derived from an EMBL/GenBank/DDBJ whole genome shotgun (WGS) entry which is preliminary data.</text>
</comment>
<keyword evidence="1" id="KW-0812">Transmembrane</keyword>
<reference evidence="2 3" key="1">
    <citation type="journal article" date="2019" name="Commun. Biol.">
        <title>The bagworm genome reveals a unique fibroin gene that provides high tensile strength.</title>
        <authorList>
            <person name="Kono N."/>
            <person name="Nakamura H."/>
            <person name="Ohtoshi R."/>
            <person name="Tomita M."/>
            <person name="Numata K."/>
            <person name="Arakawa K."/>
        </authorList>
    </citation>
    <scope>NUCLEOTIDE SEQUENCE [LARGE SCALE GENOMIC DNA]</scope>
</reference>
<evidence type="ECO:0000313" key="3">
    <source>
        <dbReference type="Proteomes" id="UP000299102"/>
    </source>
</evidence>
<organism evidence="2 3">
    <name type="scientific">Eumeta variegata</name>
    <name type="common">Bagworm moth</name>
    <name type="synonym">Eumeta japonica</name>
    <dbReference type="NCBI Taxonomy" id="151549"/>
    <lineage>
        <taxon>Eukaryota</taxon>
        <taxon>Metazoa</taxon>
        <taxon>Ecdysozoa</taxon>
        <taxon>Arthropoda</taxon>
        <taxon>Hexapoda</taxon>
        <taxon>Insecta</taxon>
        <taxon>Pterygota</taxon>
        <taxon>Neoptera</taxon>
        <taxon>Endopterygota</taxon>
        <taxon>Lepidoptera</taxon>
        <taxon>Glossata</taxon>
        <taxon>Ditrysia</taxon>
        <taxon>Tineoidea</taxon>
        <taxon>Psychidae</taxon>
        <taxon>Oiketicinae</taxon>
        <taxon>Eumeta</taxon>
    </lineage>
</organism>
<evidence type="ECO:0000256" key="1">
    <source>
        <dbReference type="SAM" id="Phobius"/>
    </source>
</evidence>
<gene>
    <name evidence="2" type="ORF">EVAR_62539_1</name>
</gene>
<sequence length="86" mass="8952">VMTKWLENEVMNTATANMIDTNITDTNATDVNVIDTSVIGVNASGANATSDEQRSTKANSLWSVAVSIYCVGGMIGGVLTGVVADR</sequence>
<protein>
    <submittedName>
        <fullName evidence="2">Uncharacterized protein</fullName>
    </submittedName>
</protein>
<keyword evidence="3" id="KW-1185">Reference proteome</keyword>
<dbReference type="Gene3D" id="1.20.1250.20">
    <property type="entry name" value="MFS general substrate transporter like domains"/>
    <property type="match status" value="1"/>
</dbReference>
<dbReference type="OrthoDB" id="4540492at2759"/>
<dbReference type="Proteomes" id="UP000299102">
    <property type="component" value="Unassembled WGS sequence"/>
</dbReference>
<accession>A0A4C1ZDC1</accession>
<keyword evidence="1" id="KW-0472">Membrane</keyword>
<evidence type="ECO:0000313" key="2">
    <source>
        <dbReference type="EMBL" id="GBP85740.1"/>
    </source>
</evidence>
<keyword evidence="1" id="KW-1133">Transmembrane helix</keyword>
<dbReference type="AlphaFoldDB" id="A0A4C1ZDC1"/>
<dbReference type="EMBL" id="BGZK01001756">
    <property type="protein sequence ID" value="GBP85740.1"/>
    <property type="molecule type" value="Genomic_DNA"/>
</dbReference>
<dbReference type="InterPro" id="IPR036259">
    <property type="entry name" value="MFS_trans_sf"/>
</dbReference>